<name>A0AAE5X8B5_9BRAD</name>
<protein>
    <submittedName>
        <fullName evidence="1">Uncharacterized protein</fullName>
    </submittedName>
</protein>
<dbReference type="Proteomes" id="UP000290401">
    <property type="component" value="Unassembled WGS sequence"/>
</dbReference>
<evidence type="ECO:0000313" key="2">
    <source>
        <dbReference type="EMBL" id="RXH08514.1"/>
    </source>
</evidence>
<dbReference type="Proteomes" id="UP000288972">
    <property type="component" value="Plasmid unnamed1"/>
</dbReference>
<keyword evidence="4" id="KW-1185">Reference proteome</keyword>
<sequence>MRPWLFTDFKARLYNEFAGHERHVTQGLDRCADDDNKFGEAAHLEPPVDVNIAPSRPNSFVRLACTR</sequence>
<evidence type="ECO:0000313" key="3">
    <source>
        <dbReference type="Proteomes" id="UP000288972"/>
    </source>
</evidence>
<organism evidence="1 3">
    <name type="scientific">Bradyrhizobium guangzhouense</name>
    <dbReference type="NCBI Taxonomy" id="1325095"/>
    <lineage>
        <taxon>Bacteria</taxon>
        <taxon>Pseudomonadati</taxon>
        <taxon>Pseudomonadota</taxon>
        <taxon>Alphaproteobacteria</taxon>
        <taxon>Hyphomicrobiales</taxon>
        <taxon>Nitrobacteraceae</taxon>
        <taxon>Bradyrhizobium</taxon>
    </lineage>
</organism>
<geneLocation type="plasmid" evidence="1 3">
    <name>unnamed1</name>
</geneLocation>
<keyword evidence="1" id="KW-0614">Plasmid</keyword>
<reference evidence="1 3" key="1">
    <citation type="submission" date="2018-06" db="EMBL/GenBank/DDBJ databases">
        <title>Comparative genomics of rhizobia nodulating Arachis hypogaea in China.</title>
        <authorList>
            <person name="Li Y."/>
        </authorList>
    </citation>
    <scope>NUCLEOTIDE SEQUENCE [LARGE SCALE GENOMIC DNA]</scope>
    <source>
        <strain evidence="1 3">CCBAU 51670</strain>
        <plasmid evidence="1 3">unnamed1</plasmid>
    </source>
</reference>
<dbReference type="KEGG" id="bgz:XH91_34935"/>
<reference evidence="2 4" key="2">
    <citation type="submission" date="2018-10" db="EMBL/GenBank/DDBJ databases">
        <title>Bradyrhizobium sp. nov., effective nodules isolated from peanut in China.</title>
        <authorList>
            <person name="Li Y."/>
        </authorList>
    </citation>
    <scope>NUCLEOTIDE SEQUENCE [LARGE SCALE GENOMIC DNA]</scope>
    <source>
        <strain evidence="2 4">CCBAU 53426</strain>
    </source>
</reference>
<accession>A0AAE5X8B5</accession>
<gene>
    <name evidence="2" type="ORF">EAS56_29090</name>
    <name evidence="1" type="ORF">XH91_34935</name>
</gene>
<proteinExistence type="predicted"/>
<evidence type="ECO:0000313" key="1">
    <source>
        <dbReference type="EMBL" id="QAU50623.1"/>
    </source>
</evidence>
<dbReference type="EMBL" id="CP030054">
    <property type="protein sequence ID" value="QAU50623.1"/>
    <property type="molecule type" value="Genomic_DNA"/>
</dbReference>
<dbReference type="EMBL" id="RDQZ01000031">
    <property type="protein sequence ID" value="RXH08514.1"/>
    <property type="molecule type" value="Genomic_DNA"/>
</dbReference>
<evidence type="ECO:0000313" key="4">
    <source>
        <dbReference type="Proteomes" id="UP000290401"/>
    </source>
</evidence>
<dbReference type="AlphaFoldDB" id="A0AAE5X8B5"/>